<dbReference type="InterPro" id="IPR008988">
    <property type="entry name" value="Transcriptional_repressor_C"/>
</dbReference>
<reference evidence="3 4" key="1">
    <citation type="journal article" date="2019" name="Extremophiles">
        <title>Biogeography of thermophiles and predominance of Thermus scotoductus in domestic water heaters.</title>
        <authorList>
            <person name="Wilpiszeski R.L."/>
            <person name="Zhang Z."/>
            <person name="House C.H."/>
        </authorList>
    </citation>
    <scope>NUCLEOTIDE SEQUENCE [LARGE SCALE GENOMIC DNA]</scope>
    <source>
        <strain evidence="3 4">28_S28</strain>
    </source>
</reference>
<proteinExistence type="predicted"/>
<name>A0A430RL38_THESC</name>
<dbReference type="GO" id="GO:0046914">
    <property type="term" value="F:transition metal ion binding"/>
    <property type="evidence" value="ECO:0007669"/>
    <property type="project" value="InterPro"/>
</dbReference>
<accession>A0A430RL38</accession>
<comment type="caution">
    <text evidence="3">The sequence shown here is derived from an EMBL/GenBank/DDBJ whole genome shotgun (WGS) entry which is preliminary data.</text>
</comment>
<dbReference type="Gene3D" id="2.30.30.90">
    <property type="match status" value="1"/>
</dbReference>
<evidence type="ECO:0000313" key="4">
    <source>
        <dbReference type="Proteomes" id="UP000287439"/>
    </source>
</evidence>
<gene>
    <name evidence="3" type="ORF">CSW41_07835</name>
</gene>
<dbReference type="InterPro" id="IPR007167">
    <property type="entry name" value="Fe-transptr_FeoA-like"/>
</dbReference>
<evidence type="ECO:0000259" key="2">
    <source>
        <dbReference type="SMART" id="SM00899"/>
    </source>
</evidence>
<dbReference type="InterPro" id="IPR038157">
    <property type="entry name" value="FeoA_core_dom"/>
</dbReference>
<dbReference type="EMBL" id="PELV01000251">
    <property type="protein sequence ID" value="RTH17561.1"/>
    <property type="molecule type" value="Genomic_DNA"/>
</dbReference>
<dbReference type="Proteomes" id="UP000287439">
    <property type="component" value="Unassembled WGS sequence"/>
</dbReference>
<feature type="non-terminal residue" evidence="3">
    <location>
        <position position="1"/>
    </location>
</feature>
<dbReference type="SUPFAM" id="SSF50037">
    <property type="entry name" value="C-terminal domain of transcriptional repressors"/>
    <property type="match status" value="1"/>
</dbReference>
<evidence type="ECO:0000256" key="1">
    <source>
        <dbReference type="ARBA" id="ARBA00023004"/>
    </source>
</evidence>
<evidence type="ECO:0000313" key="3">
    <source>
        <dbReference type="EMBL" id="RTH17561.1"/>
    </source>
</evidence>
<dbReference type="AlphaFoldDB" id="A0A430RL38"/>
<protein>
    <submittedName>
        <fullName evidence="3">DtxR family transcriptional regulator</fullName>
    </submittedName>
</protein>
<dbReference type="RefSeq" id="WP_172958177.1">
    <property type="nucleotide sequence ID" value="NZ_PELV01000251.1"/>
</dbReference>
<feature type="domain" description="Ferrous iron transporter FeoA-like" evidence="2">
    <location>
        <begin position="12"/>
        <end position="82"/>
    </location>
</feature>
<dbReference type="Pfam" id="PF04023">
    <property type="entry name" value="FeoA"/>
    <property type="match status" value="1"/>
</dbReference>
<sequence>TKDLALPEAPALPLSQAPLGEARVVRALAQDRGTLNLLAHLHLRPGTRLKVLERGAEGVRVEVEGEVFLLPLALAQAVGVSP</sequence>
<dbReference type="SMART" id="SM00899">
    <property type="entry name" value="FeoA"/>
    <property type="match status" value="1"/>
</dbReference>
<keyword evidence="1" id="KW-0408">Iron</keyword>
<organism evidence="3 4">
    <name type="scientific">Thermus scotoductus</name>
    <dbReference type="NCBI Taxonomy" id="37636"/>
    <lineage>
        <taxon>Bacteria</taxon>
        <taxon>Thermotogati</taxon>
        <taxon>Deinococcota</taxon>
        <taxon>Deinococci</taxon>
        <taxon>Thermales</taxon>
        <taxon>Thermaceae</taxon>
        <taxon>Thermus</taxon>
    </lineage>
</organism>